<proteinExistence type="predicted"/>
<evidence type="ECO:0000259" key="1">
    <source>
        <dbReference type="Pfam" id="PF13409"/>
    </source>
</evidence>
<dbReference type="Gene3D" id="1.20.1050.10">
    <property type="match status" value="1"/>
</dbReference>
<accession>A0ABR3RTD2</accession>
<comment type="caution">
    <text evidence="3">The sequence shown here is derived from an EMBL/GenBank/DDBJ whole genome shotgun (WGS) entry which is preliminary data.</text>
</comment>
<reference evidence="3 4" key="1">
    <citation type="submission" date="2024-02" db="EMBL/GenBank/DDBJ databases">
        <title>De novo assembly and annotation of 12 fungi associated with fruit tree decline syndrome in Ontario, Canada.</title>
        <authorList>
            <person name="Sulman M."/>
            <person name="Ellouze W."/>
            <person name="Ilyukhin E."/>
        </authorList>
    </citation>
    <scope>NUCLEOTIDE SEQUENCE [LARGE SCALE GENOMIC DNA]</scope>
    <source>
        <strain evidence="3 4">M42-189</strain>
    </source>
</reference>
<dbReference type="Pfam" id="PF13409">
    <property type="entry name" value="GST_N_2"/>
    <property type="match status" value="1"/>
</dbReference>
<gene>
    <name evidence="3" type="ORF">SLS60_002623</name>
</gene>
<keyword evidence="4" id="KW-1185">Reference proteome</keyword>
<dbReference type="InterPro" id="IPR036282">
    <property type="entry name" value="Glutathione-S-Trfase_C_sf"/>
</dbReference>
<dbReference type="InterPro" id="IPR054416">
    <property type="entry name" value="GST_UstS-like_C"/>
</dbReference>
<dbReference type="Gene3D" id="3.40.30.10">
    <property type="entry name" value="Glutaredoxin"/>
    <property type="match status" value="1"/>
</dbReference>
<dbReference type="SUPFAM" id="SSF52833">
    <property type="entry name" value="Thioredoxin-like"/>
    <property type="match status" value="1"/>
</dbReference>
<dbReference type="Proteomes" id="UP001521785">
    <property type="component" value="Unassembled WGS sequence"/>
</dbReference>
<sequence>MSEQVIFYDIPTKPPVRGWSFNPWRIRMVLNLKEIGYKTQWVEYPDLAPTLKALGLPPNDPNDRDYFTDYTSPAIRYADGTYAMDSWKIVTELEKQYPTPSLHLDHPIVEKLRSLPVVMPIISHLLPKVPKNLLSNVSAEYFYLTREASYGKPLTQMEAEAKEEAWEEMKPVAKEIGDLLREEGGPFFLGETVSYADVIFVTFLKFMEVLDEGIFQRYLALDPTFAKVYEASKKWVARED</sequence>
<dbReference type="InterPro" id="IPR004045">
    <property type="entry name" value="Glutathione_S-Trfase_N"/>
</dbReference>
<feature type="domain" description="GST N-terminal" evidence="1">
    <location>
        <begin position="20"/>
        <end position="96"/>
    </location>
</feature>
<evidence type="ECO:0008006" key="5">
    <source>
        <dbReference type="Google" id="ProtNLM"/>
    </source>
</evidence>
<dbReference type="Pfam" id="PF22041">
    <property type="entry name" value="GST_C_7"/>
    <property type="match status" value="1"/>
</dbReference>
<dbReference type="InterPro" id="IPR036249">
    <property type="entry name" value="Thioredoxin-like_sf"/>
</dbReference>
<evidence type="ECO:0000259" key="2">
    <source>
        <dbReference type="Pfam" id="PF22041"/>
    </source>
</evidence>
<evidence type="ECO:0000313" key="4">
    <source>
        <dbReference type="Proteomes" id="UP001521785"/>
    </source>
</evidence>
<organism evidence="3 4">
    <name type="scientific">Paraconiothyrium brasiliense</name>
    <dbReference type="NCBI Taxonomy" id="300254"/>
    <lineage>
        <taxon>Eukaryota</taxon>
        <taxon>Fungi</taxon>
        <taxon>Dikarya</taxon>
        <taxon>Ascomycota</taxon>
        <taxon>Pezizomycotina</taxon>
        <taxon>Dothideomycetes</taxon>
        <taxon>Pleosporomycetidae</taxon>
        <taxon>Pleosporales</taxon>
        <taxon>Massarineae</taxon>
        <taxon>Didymosphaeriaceae</taxon>
        <taxon>Paraconiothyrium</taxon>
    </lineage>
</organism>
<name>A0ABR3RTD2_9PLEO</name>
<dbReference type="CDD" id="cd00299">
    <property type="entry name" value="GST_C_family"/>
    <property type="match status" value="1"/>
</dbReference>
<dbReference type="SUPFAM" id="SSF47616">
    <property type="entry name" value="GST C-terminal domain-like"/>
    <property type="match status" value="1"/>
</dbReference>
<feature type="domain" description="Glutathione S-transferase UstS-like C-terminal" evidence="2">
    <location>
        <begin position="117"/>
        <end position="211"/>
    </location>
</feature>
<evidence type="ECO:0000313" key="3">
    <source>
        <dbReference type="EMBL" id="KAL1607688.1"/>
    </source>
</evidence>
<protein>
    <recommendedName>
        <fullName evidence="5">Glutathione S-transferase</fullName>
    </recommendedName>
</protein>
<dbReference type="EMBL" id="JAKJXO020000003">
    <property type="protein sequence ID" value="KAL1607688.1"/>
    <property type="molecule type" value="Genomic_DNA"/>
</dbReference>